<evidence type="ECO:0000313" key="11">
    <source>
        <dbReference type="EMBL" id="KZW03261.1"/>
    </source>
</evidence>
<dbReference type="Pfam" id="PF21010">
    <property type="entry name" value="HA2_C"/>
    <property type="match status" value="1"/>
</dbReference>
<evidence type="ECO:0000256" key="3">
    <source>
        <dbReference type="ARBA" id="ARBA00022741"/>
    </source>
</evidence>
<dbReference type="InterPro" id="IPR048333">
    <property type="entry name" value="HA2_WH"/>
</dbReference>
<evidence type="ECO:0000256" key="1">
    <source>
        <dbReference type="ARBA" id="ARBA00012552"/>
    </source>
</evidence>
<keyword evidence="6" id="KW-0067">ATP-binding</keyword>
<keyword evidence="5" id="KW-0347">Helicase</keyword>
<evidence type="ECO:0000256" key="7">
    <source>
        <dbReference type="ARBA" id="ARBA00023187"/>
    </source>
</evidence>
<accession>A0A165Q901</accession>
<protein>
    <recommendedName>
        <fullName evidence="1">RNA helicase</fullName>
        <ecNumber evidence="1">3.6.4.13</ecNumber>
    </recommendedName>
</protein>
<dbReference type="Proteomes" id="UP000077266">
    <property type="component" value="Unassembled WGS sequence"/>
</dbReference>
<keyword evidence="7" id="KW-0508">mRNA splicing</keyword>
<dbReference type="SMART" id="SM00847">
    <property type="entry name" value="HA2"/>
    <property type="match status" value="1"/>
</dbReference>
<dbReference type="EMBL" id="KV425884">
    <property type="protein sequence ID" value="KZW03261.1"/>
    <property type="molecule type" value="Genomic_DNA"/>
</dbReference>
<evidence type="ECO:0000256" key="8">
    <source>
        <dbReference type="ARBA" id="ARBA00047984"/>
    </source>
</evidence>
<dbReference type="FunFam" id="1.20.120.1080:FF:000001">
    <property type="entry name" value="Pre-mRNA-splicing factor ATP-dependent RNA helicase"/>
    <property type="match status" value="1"/>
</dbReference>
<dbReference type="AlphaFoldDB" id="A0A165Q901"/>
<evidence type="ECO:0000313" key="12">
    <source>
        <dbReference type="Proteomes" id="UP000077266"/>
    </source>
</evidence>
<comment type="catalytic activity">
    <reaction evidence="8">
        <text>ATP + H2O = ADP + phosphate + H(+)</text>
        <dbReference type="Rhea" id="RHEA:13065"/>
        <dbReference type="ChEBI" id="CHEBI:15377"/>
        <dbReference type="ChEBI" id="CHEBI:15378"/>
        <dbReference type="ChEBI" id="CHEBI:30616"/>
        <dbReference type="ChEBI" id="CHEBI:43474"/>
        <dbReference type="ChEBI" id="CHEBI:456216"/>
        <dbReference type="EC" id="3.6.4.13"/>
    </reaction>
</comment>
<evidence type="ECO:0000259" key="10">
    <source>
        <dbReference type="SMART" id="SM00847"/>
    </source>
</evidence>
<organism evidence="11 12">
    <name type="scientific">Exidia glandulosa HHB12029</name>
    <dbReference type="NCBI Taxonomy" id="1314781"/>
    <lineage>
        <taxon>Eukaryota</taxon>
        <taxon>Fungi</taxon>
        <taxon>Dikarya</taxon>
        <taxon>Basidiomycota</taxon>
        <taxon>Agaricomycotina</taxon>
        <taxon>Agaricomycetes</taxon>
        <taxon>Auriculariales</taxon>
        <taxon>Exidiaceae</taxon>
        <taxon>Exidia</taxon>
    </lineage>
</organism>
<evidence type="ECO:0000256" key="5">
    <source>
        <dbReference type="ARBA" id="ARBA00022806"/>
    </source>
</evidence>
<reference evidence="11 12" key="1">
    <citation type="journal article" date="2016" name="Mol. Biol. Evol.">
        <title>Comparative Genomics of Early-Diverging Mushroom-Forming Fungi Provides Insights into the Origins of Lignocellulose Decay Capabilities.</title>
        <authorList>
            <person name="Nagy L.G."/>
            <person name="Riley R."/>
            <person name="Tritt A."/>
            <person name="Adam C."/>
            <person name="Daum C."/>
            <person name="Floudas D."/>
            <person name="Sun H."/>
            <person name="Yadav J.S."/>
            <person name="Pangilinan J."/>
            <person name="Larsson K.H."/>
            <person name="Matsuura K."/>
            <person name="Barry K."/>
            <person name="Labutti K."/>
            <person name="Kuo R."/>
            <person name="Ohm R.A."/>
            <person name="Bhattacharya S.S."/>
            <person name="Shirouzu T."/>
            <person name="Yoshinaga Y."/>
            <person name="Martin F.M."/>
            <person name="Grigoriev I.V."/>
            <person name="Hibbett D.S."/>
        </authorList>
    </citation>
    <scope>NUCLEOTIDE SEQUENCE [LARGE SCALE GENOMIC DNA]</scope>
    <source>
        <strain evidence="11 12">HHB12029</strain>
    </source>
</reference>
<proteinExistence type="predicted"/>
<dbReference type="GO" id="GO:0071013">
    <property type="term" value="C:catalytic step 2 spliceosome"/>
    <property type="evidence" value="ECO:0007669"/>
    <property type="project" value="TreeGrafter"/>
</dbReference>
<sequence>MVVLLLKSLGINDLIRFEFMDPPPSETLMRALELLYALGALNDRGELTKLGRRMAEFPVDPMLSKAIIASEDYSCTEEVLTIISMLSESGSLFYRPKDKKLHADQARQNFVRPGGDHFTLLNVWEQWAETNYSQQFCYEQFLQFKSISRARDIRDQLAGLCDRVEVVVKSNANTNDITPIQKAMTSGYFYNTARLQKSGDSYRTTKTNQTVHIHPSSSLFQKIPPATFVLYYELVMTSKSFMRQVMEIKPAWLLEVAPHFFKPTDLEQLGGGDKKMPKVVGATGEQERERRV</sequence>
<gene>
    <name evidence="11" type="ORF">EXIGLDRAFT_244365</name>
</gene>
<dbReference type="SUPFAM" id="SSF52540">
    <property type="entry name" value="P-loop containing nucleoside triphosphate hydrolases"/>
    <property type="match status" value="1"/>
</dbReference>
<dbReference type="GO" id="GO:0008380">
    <property type="term" value="P:RNA splicing"/>
    <property type="evidence" value="ECO:0007669"/>
    <property type="project" value="UniProtKB-KW"/>
</dbReference>
<dbReference type="Pfam" id="PF04408">
    <property type="entry name" value="WHD_HA2"/>
    <property type="match status" value="1"/>
</dbReference>
<dbReference type="EC" id="3.6.4.13" evidence="1"/>
<keyword evidence="4" id="KW-0378">Hydrolase</keyword>
<name>A0A165Q901_EXIGL</name>
<dbReference type="GO" id="GO:0006397">
    <property type="term" value="P:mRNA processing"/>
    <property type="evidence" value="ECO:0007669"/>
    <property type="project" value="UniProtKB-KW"/>
</dbReference>
<dbReference type="GO" id="GO:0003723">
    <property type="term" value="F:RNA binding"/>
    <property type="evidence" value="ECO:0007669"/>
    <property type="project" value="TreeGrafter"/>
</dbReference>
<dbReference type="GO" id="GO:0005684">
    <property type="term" value="C:U2-type spliceosomal complex"/>
    <property type="evidence" value="ECO:0007669"/>
    <property type="project" value="UniProtKB-ARBA"/>
</dbReference>
<dbReference type="InterPro" id="IPR007502">
    <property type="entry name" value="Helicase-assoc_dom"/>
</dbReference>
<keyword evidence="3" id="KW-0547">Nucleotide-binding</keyword>
<dbReference type="InterPro" id="IPR027417">
    <property type="entry name" value="P-loop_NTPase"/>
</dbReference>
<dbReference type="Gene3D" id="1.20.120.1080">
    <property type="match status" value="1"/>
</dbReference>
<dbReference type="GO" id="GO:0003724">
    <property type="term" value="F:RNA helicase activity"/>
    <property type="evidence" value="ECO:0007669"/>
    <property type="project" value="UniProtKB-EC"/>
</dbReference>
<dbReference type="STRING" id="1314781.A0A165Q901"/>
<feature type="domain" description="Helicase-associated" evidence="10">
    <location>
        <begin position="30"/>
        <end position="121"/>
    </location>
</feature>
<evidence type="ECO:0000256" key="6">
    <source>
        <dbReference type="ARBA" id="ARBA00022840"/>
    </source>
</evidence>
<dbReference type="GO" id="GO:0005524">
    <property type="term" value="F:ATP binding"/>
    <property type="evidence" value="ECO:0007669"/>
    <property type="project" value="UniProtKB-KW"/>
</dbReference>
<dbReference type="GO" id="GO:0016787">
    <property type="term" value="F:hydrolase activity"/>
    <property type="evidence" value="ECO:0007669"/>
    <property type="project" value="UniProtKB-KW"/>
</dbReference>
<evidence type="ECO:0000256" key="4">
    <source>
        <dbReference type="ARBA" id="ARBA00022801"/>
    </source>
</evidence>
<dbReference type="InterPro" id="IPR011709">
    <property type="entry name" value="DEAD-box_helicase_OB_fold"/>
</dbReference>
<dbReference type="OrthoDB" id="10253254at2759"/>
<keyword evidence="12" id="KW-1185">Reference proteome</keyword>
<dbReference type="InParanoid" id="A0A165Q901"/>
<dbReference type="PANTHER" id="PTHR18934">
    <property type="entry name" value="ATP-DEPENDENT RNA HELICASE"/>
    <property type="match status" value="1"/>
</dbReference>
<evidence type="ECO:0000256" key="2">
    <source>
        <dbReference type="ARBA" id="ARBA00022664"/>
    </source>
</evidence>
<feature type="region of interest" description="Disordered" evidence="9">
    <location>
        <begin position="272"/>
        <end position="292"/>
    </location>
</feature>
<dbReference type="PANTHER" id="PTHR18934:SF83">
    <property type="entry name" value="PRE-MRNA-SPLICING FACTOR ATP-DEPENDENT RNA HELICASE DHX16"/>
    <property type="match status" value="1"/>
</dbReference>
<evidence type="ECO:0000256" key="9">
    <source>
        <dbReference type="SAM" id="MobiDB-lite"/>
    </source>
</evidence>
<dbReference type="Pfam" id="PF07717">
    <property type="entry name" value="OB_NTP_bind"/>
    <property type="match status" value="1"/>
</dbReference>
<keyword evidence="2" id="KW-0507">mRNA processing</keyword>